<name>A0A0V1GJW8_9BILA</name>
<dbReference type="EMBL" id="JYDP01001292">
    <property type="protein sequence ID" value="KRY98571.1"/>
    <property type="molecule type" value="Genomic_DNA"/>
</dbReference>
<accession>A0A0V1GJW8</accession>
<dbReference type="Proteomes" id="UP000055024">
    <property type="component" value="Unassembled WGS sequence"/>
</dbReference>
<protein>
    <submittedName>
        <fullName evidence="1">Uncharacterized protein</fullName>
    </submittedName>
</protein>
<dbReference type="AlphaFoldDB" id="A0A0V1GJW8"/>
<proteinExistence type="predicted"/>
<keyword evidence="2" id="KW-1185">Reference proteome</keyword>
<comment type="caution">
    <text evidence="1">The sequence shown here is derived from an EMBL/GenBank/DDBJ whole genome shotgun (WGS) entry which is preliminary data.</text>
</comment>
<reference evidence="1 2" key="1">
    <citation type="submission" date="2015-01" db="EMBL/GenBank/DDBJ databases">
        <title>Evolution of Trichinella species and genotypes.</title>
        <authorList>
            <person name="Korhonen P.K."/>
            <person name="Edoardo P."/>
            <person name="Giuseppe L.R."/>
            <person name="Gasser R.B."/>
        </authorList>
    </citation>
    <scope>NUCLEOTIDE SEQUENCE [LARGE SCALE GENOMIC DNA]</scope>
    <source>
        <strain evidence="1">ISS1029</strain>
    </source>
</reference>
<organism evidence="1 2">
    <name type="scientific">Trichinella zimbabwensis</name>
    <dbReference type="NCBI Taxonomy" id="268475"/>
    <lineage>
        <taxon>Eukaryota</taxon>
        <taxon>Metazoa</taxon>
        <taxon>Ecdysozoa</taxon>
        <taxon>Nematoda</taxon>
        <taxon>Enoplea</taxon>
        <taxon>Dorylaimia</taxon>
        <taxon>Trichinellida</taxon>
        <taxon>Trichinellidae</taxon>
        <taxon>Trichinella</taxon>
    </lineage>
</organism>
<sequence>MFAVLVEQIFKVLKISSQQQQQQQQPTVLDDLL</sequence>
<evidence type="ECO:0000313" key="2">
    <source>
        <dbReference type="Proteomes" id="UP000055024"/>
    </source>
</evidence>
<gene>
    <name evidence="1" type="ORF">T11_16956</name>
</gene>
<evidence type="ECO:0000313" key="1">
    <source>
        <dbReference type="EMBL" id="KRY98571.1"/>
    </source>
</evidence>